<name>A0A650CKT1_SULOH</name>
<dbReference type="KEGG" id="soh:D1869_15020"/>
<dbReference type="OrthoDB" id="39393at2157"/>
<dbReference type="RefSeq" id="WP_156015850.1">
    <property type="nucleotide sequence ID" value="NZ_AP031374.1"/>
</dbReference>
<reference evidence="1 4" key="2">
    <citation type="submission" date="2020-08" db="EMBL/GenBank/DDBJ databases">
        <title>Genomic Encyclopedia of Type Strains, Phase IV (KMG-IV): sequencing the most valuable type-strain genomes for metagenomic binning, comparative biology and taxonomic classification.</title>
        <authorList>
            <person name="Goeker M."/>
        </authorList>
    </citation>
    <scope>NUCLEOTIDE SEQUENCE [LARGE SCALE GENOMIC DNA]</scope>
    <source>
        <strain evidence="1 4">DSM 12421</strain>
    </source>
</reference>
<keyword evidence="3" id="KW-1185">Reference proteome</keyword>
<evidence type="ECO:0000313" key="1">
    <source>
        <dbReference type="EMBL" id="MBB5253658.1"/>
    </source>
</evidence>
<reference evidence="2 3" key="1">
    <citation type="submission" date="2019-10" db="EMBL/GenBank/DDBJ databases">
        <title>Genome Sequences from Six Type Strain Members of the Archaeal Family Sulfolobaceae: Acidianus ambivalens, Acidianus infernus, Metallosphaera prunae, Stygiolobus azoricus, Sulfolobus metallicus, and Sulfurisphaera ohwakuensis.</title>
        <authorList>
            <person name="Counts J.A."/>
            <person name="Kelly R.M."/>
        </authorList>
    </citation>
    <scope>NUCLEOTIDE SEQUENCE [LARGE SCALE GENOMIC DNA]</scope>
    <source>
        <strain evidence="2 3">TA-1</strain>
    </source>
</reference>
<accession>A0A650CKT1</accession>
<dbReference type="AlphaFoldDB" id="A0A650CKT1"/>
<dbReference type="GeneID" id="95643900"/>
<protein>
    <submittedName>
        <fullName evidence="2">Uncharacterized protein</fullName>
    </submittedName>
</protein>
<dbReference type="EMBL" id="CP045484">
    <property type="protein sequence ID" value="QGR18358.1"/>
    <property type="molecule type" value="Genomic_DNA"/>
</dbReference>
<evidence type="ECO:0000313" key="3">
    <source>
        <dbReference type="Proteomes" id="UP000427373"/>
    </source>
</evidence>
<gene>
    <name evidence="2" type="ORF">D1869_15020</name>
    <name evidence="1" type="ORF">HNQ62_001428</name>
</gene>
<organism evidence="2 3">
    <name type="scientific">Sulfurisphaera ohwakuensis</name>
    <dbReference type="NCBI Taxonomy" id="69656"/>
    <lineage>
        <taxon>Archaea</taxon>
        <taxon>Thermoproteota</taxon>
        <taxon>Thermoprotei</taxon>
        <taxon>Sulfolobales</taxon>
        <taxon>Sulfolobaceae</taxon>
        <taxon>Sulfurisphaera</taxon>
    </lineage>
</organism>
<dbReference type="EMBL" id="JACHFY010000006">
    <property type="protein sequence ID" value="MBB5253658.1"/>
    <property type="molecule type" value="Genomic_DNA"/>
</dbReference>
<evidence type="ECO:0000313" key="4">
    <source>
        <dbReference type="Proteomes" id="UP000582213"/>
    </source>
</evidence>
<sequence>MENVLPEYIYDIQHILSIIKYNTKLDIKINHNDPVQLQELYEFLDDLLNMLEFMSAYKLINLEENEIREVKDKIRKDMELISESIDKLMYESD</sequence>
<dbReference type="Proteomes" id="UP000582213">
    <property type="component" value="Unassembled WGS sequence"/>
</dbReference>
<proteinExistence type="predicted"/>
<dbReference type="Proteomes" id="UP000427373">
    <property type="component" value="Chromosome"/>
</dbReference>
<evidence type="ECO:0000313" key="2">
    <source>
        <dbReference type="EMBL" id="QGR18358.1"/>
    </source>
</evidence>